<proteinExistence type="predicted"/>
<dbReference type="EMBL" id="JRPC02000031">
    <property type="protein sequence ID" value="TLE13772.1"/>
    <property type="molecule type" value="Genomic_DNA"/>
</dbReference>
<organism evidence="1 2">
    <name type="scientific">Helicobacter apodemus</name>
    <dbReference type="NCBI Taxonomy" id="135569"/>
    <lineage>
        <taxon>Bacteria</taxon>
        <taxon>Pseudomonadati</taxon>
        <taxon>Campylobacterota</taxon>
        <taxon>Epsilonproteobacteria</taxon>
        <taxon>Campylobacterales</taxon>
        <taxon>Helicobacteraceae</taxon>
        <taxon>Helicobacter</taxon>
    </lineage>
</organism>
<keyword evidence="2" id="KW-1185">Reference proteome</keyword>
<comment type="caution">
    <text evidence="1">The sequence shown here is derived from an EMBL/GenBank/DDBJ whole genome shotgun (WGS) entry which is preliminary data.</text>
</comment>
<protein>
    <submittedName>
        <fullName evidence="1">Uncharacterized protein</fullName>
    </submittedName>
</protein>
<evidence type="ECO:0000313" key="1">
    <source>
        <dbReference type="EMBL" id="TLE13772.1"/>
    </source>
</evidence>
<evidence type="ECO:0000313" key="2">
    <source>
        <dbReference type="Proteomes" id="UP000029920"/>
    </source>
</evidence>
<accession>A0A4U8UE01</accession>
<dbReference type="Proteomes" id="UP000029920">
    <property type="component" value="Unassembled WGS sequence"/>
</dbReference>
<dbReference type="RefSeq" id="WP_034555098.1">
    <property type="nucleotide sequence ID" value="NZ_JRPC02000031.1"/>
</dbReference>
<sequence length="89" mass="10999">MKQNRIFAYILLKNNINPKNMFFDKKRQCYCVINGESWWRYYIKSNILGISKKEMLYRGYSYEKQILEKLFRLHFDKVNNTIKLVQLHK</sequence>
<gene>
    <name evidence="1" type="ORF">LS72_009505</name>
</gene>
<dbReference type="AlphaFoldDB" id="A0A4U8UE01"/>
<reference evidence="1 2" key="1">
    <citation type="journal article" date="2014" name="Genome Announc.">
        <title>Draft genome sequences of eight enterohepatic helicobacter species isolated from both laboratory and wild rodents.</title>
        <authorList>
            <person name="Sheh A."/>
            <person name="Shen Z."/>
            <person name="Fox J.G."/>
        </authorList>
    </citation>
    <scope>NUCLEOTIDE SEQUENCE [LARGE SCALE GENOMIC DNA]</scope>
    <source>
        <strain evidence="1 2">MIT-03-7007</strain>
    </source>
</reference>
<name>A0A4U8UE01_9HELI</name>